<proteinExistence type="inferred from homology"/>
<dbReference type="Gene3D" id="3.30.70.120">
    <property type="match status" value="1"/>
</dbReference>
<reference evidence="4" key="1">
    <citation type="journal article" date="2019" name="Int. J. Syst. Evol. Microbiol.">
        <title>The Global Catalogue of Microorganisms (GCM) 10K type strain sequencing project: providing services to taxonomists for standard genome sequencing and annotation.</title>
        <authorList>
            <consortium name="The Broad Institute Genomics Platform"/>
            <consortium name="The Broad Institute Genome Sequencing Center for Infectious Disease"/>
            <person name="Wu L."/>
            <person name="Ma J."/>
        </authorList>
    </citation>
    <scope>NUCLEOTIDE SEQUENCE [LARGE SCALE GENOMIC DNA]</scope>
    <source>
        <strain evidence="4">NBRC 106593</strain>
    </source>
</reference>
<dbReference type="InterPro" id="IPR004323">
    <property type="entry name" value="Ion_tolerance_CutA"/>
</dbReference>
<dbReference type="InterPro" id="IPR011322">
    <property type="entry name" value="N-reg_PII-like_a/b"/>
</dbReference>
<organism evidence="3 4">
    <name type="scientific">Branchiibius cervicis</name>
    <dbReference type="NCBI Taxonomy" id="908252"/>
    <lineage>
        <taxon>Bacteria</taxon>
        <taxon>Bacillati</taxon>
        <taxon>Actinomycetota</taxon>
        <taxon>Actinomycetes</taxon>
        <taxon>Micrococcales</taxon>
        <taxon>Dermacoccaceae</taxon>
        <taxon>Branchiibius</taxon>
    </lineage>
</organism>
<dbReference type="CDD" id="cd07374">
    <property type="entry name" value="CYTH-like_Pase"/>
    <property type="match status" value="1"/>
</dbReference>
<dbReference type="SMART" id="SM01118">
    <property type="entry name" value="CYTH"/>
    <property type="match status" value="1"/>
</dbReference>
<comment type="similarity">
    <text evidence="1">Belongs to the CutA family.</text>
</comment>
<evidence type="ECO:0000313" key="4">
    <source>
        <dbReference type="Proteomes" id="UP001596356"/>
    </source>
</evidence>
<evidence type="ECO:0000259" key="2">
    <source>
        <dbReference type="PROSITE" id="PS51707"/>
    </source>
</evidence>
<evidence type="ECO:0000313" key="3">
    <source>
        <dbReference type="EMBL" id="MFC6712456.1"/>
    </source>
</evidence>
<sequence length="315" mass="34416">MACPTLEEAEQLAAELVAERLAACVQVTPGVHSTYRWDGKVETATEAVAVVTSRAGLFDQLAERVTALHSYDVPEIVASPLTQVSPAYAEWLAGSLLGPGEDHTAPAVHLEIERKFTLADDGLVPEPGEWPRVGQVSNERRYLLQATYYDTPTLDLASHGITLRRREGGPDEGWHLKLPRSSDARMEEWMPFGADDAPPAQFRDQVRHLLGSAALVPVCEVRTHRVERDLLAGEVHLACLCDDHVSTHNLLDDQLDSDWHELEVELVSGGMDFLDEVADHLAQYGVQQASVASKLAMALGPLLRRADPGLEPTGS</sequence>
<feature type="domain" description="CYTH" evidence="2">
    <location>
        <begin position="109"/>
        <end position="302"/>
    </location>
</feature>
<dbReference type="PANTHER" id="PTHR23419:SF8">
    <property type="entry name" value="FI09726P"/>
    <property type="match status" value="1"/>
</dbReference>
<dbReference type="PANTHER" id="PTHR23419">
    <property type="entry name" value="DIVALENT CATION TOLERANCE CUTA-RELATED"/>
    <property type="match status" value="1"/>
</dbReference>
<dbReference type="PROSITE" id="PS51707">
    <property type="entry name" value="CYTH"/>
    <property type="match status" value="1"/>
</dbReference>
<name>A0ABW2AN90_9MICO</name>
<dbReference type="SUPFAM" id="SSF55154">
    <property type="entry name" value="CYTH-like phosphatases"/>
    <property type="match status" value="1"/>
</dbReference>
<evidence type="ECO:0000256" key="1">
    <source>
        <dbReference type="ARBA" id="ARBA00010169"/>
    </source>
</evidence>
<dbReference type="InterPro" id="IPR023577">
    <property type="entry name" value="CYTH_domain"/>
</dbReference>
<dbReference type="EMBL" id="JBHSWJ010000002">
    <property type="protein sequence ID" value="MFC6712456.1"/>
    <property type="molecule type" value="Genomic_DNA"/>
</dbReference>
<comment type="caution">
    <text evidence="3">The sequence shown here is derived from an EMBL/GenBank/DDBJ whole genome shotgun (WGS) entry which is preliminary data.</text>
</comment>
<gene>
    <name evidence="3" type="primary">cutA</name>
    <name evidence="3" type="ORF">ACFQBT_00730</name>
</gene>
<dbReference type="Gene3D" id="2.40.320.10">
    <property type="entry name" value="Hypothetical Protein Pfu-838710-001"/>
    <property type="match status" value="1"/>
</dbReference>
<dbReference type="Proteomes" id="UP001596356">
    <property type="component" value="Unassembled WGS sequence"/>
</dbReference>
<accession>A0ABW2AN90</accession>
<dbReference type="RefSeq" id="WP_377819924.1">
    <property type="nucleotide sequence ID" value="NZ_JBHSWJ010000002.1"/>
</dbReference>
<dbReference type="InterPro" id="IPR033469">
    <property type="entry name" value="CYTH-like_dom_sf"/>
</dbReference>
<dbReference type="Pfam" id="PF01928">
    <property type="entry name" value="CYTH"/>
    <property type="match status" value="1"/>
</dbReference>
<dbReference type="SUPFAM" id="SSF54913">
    <property type="entry name" value="GlnB-like"/>
    <property type="match status" value="1"/>
</dbReference>
<protein>
    <submittedName>
        <fullName evidence="3">Divalent cation tolerance protein CutA</fullName>
    </submittedName>
</protein>
<dbReference type="InterPro" id="IPR015867">
    <property type="entry name" value="N-reg_PII/ATP_PRibTrfase_C"/>
</dbReference>
<keyword evidence="4" id="KW-1185">Reference proteome</keyword>
<dbReference type="Pfam" id="PF03091">
    <property type="entry name" value="CutA1"/>
    <property type="match status" value="1"/>
</dbReference>